<dbReference type="Proteomes" id="UP000027135">
    <property type="component" value="Unassembled WGS sequence"/>
</dbReference>
<dbReference type="STRING" id="136037.A0A067RB77"/>
<gene>
    <name evidence="14" type="ORF">L798_03704</name>
</gene>
<proteinExistence type="inferred from homology"/>
<dbReference type="eggNOG" id="KOG4294">
    <property type="taxonomic scope" value="Eukaryota"/>
</dbReference>
<dbReference type="Gene3D" id="1.10.287.770">
    <property type="entry name" value="YojJ-like"/>
    <property type="match status" value="1"/>
</dbReference>
<reference evidence="14 15" key="1">
    <citation type="journal article" date="2014" name="Nat. Commun.">
        <title>Molecular traces of alternative social organization in a termite genome.</title>
        <authorList>
            <person name="Terrapon N."/>
            <person name="Li C."/>
            <person name="Robertson H.M."/>
            <person name="Ji L."/>
            <person name="Meng X."/>
            <person name="Booth W."/>
            <person name="Chen Z."/>
            <person name="Childers C.P."/>
            <person name="Glastad K.M."/>
            <person name="Gokhale K."/>
            <person name="Gowin J."/>
            <person name="Gronenberg W."/>
            <person name="Hermansen R.A."/>
            <person name="Hu H."/>
            <person name="Hunt B.G."/>
            <person name="Huylmans A.K."/>
            <person name="Khalil S.M."/>
            <person name="Mitchell R.D."/>
            <person name="Munoz-Torres M.C."/>
            <person name="Mustard J.A."/>
            <person name="Pan H."/>
            <person name="Reese J.T."/>
            <person name="Scharf M.E."/>
            <person name="Sun F."/>
            <person name="Vogel H."/>
            <person name="Xiao J."/>
            <person name="Yang W."/>
            <person name="Yang Z."/>
            <person name="Yang Z."/>
            <person name="Zhou J."/>
            <person name="Zhu J."/>
            <person name="Brent C.S."/>
            <person name="Elsik C.G."/>
            <person name="Goodisman M.A."/>
            <person name="Liberles D.A."/>
            <person name="Roe R.M."/>
            <person name="Vargo E.L."/>
            <person name="Vilcinskas A."/>
            <person name="Wang J."/>
            <person name="Bornberg-Bauer E."/>
            <person name="Korb J."/>
            <person name="Zhang G."/>
            <person name="Liebig J."/>
        </authorList>
    </citation>
    <scope>NUCLEOTIDE SEQUENCE [LARGE SCALE GENOMIC DNA]</scope>
    <source>
        <tissue evidence="14">Whole organism</tissue>
    </source>
</reference>
<dbReference type="PANTHER" id="PTHR11690:SF243">
    <property type="entry name" value="PICKPOCKET 12-RELATED"/>
    <property type="match status" value="1"/>
</dbReference>
<dbReference type="Pfam" id="PF00858">
    <property type="entry name" value="ASC"/>
    <property type="match status" value="1"/>
</dbReference>
<dbReference type="OMA" id="RVCGPND"/>
<dbReference type="OrthoDB" id="6021021at2759"/>
<evidence type="ECO:0000256" key="8">
    <source>
        <dbReference type="ARBA" id="ARBA00023065"/>
    </source>
</evidence>
<organism evidence="14 15">
    <name type="scientific">Zootermopsis nevadensis</name>
    <name type="common">Dampwood termite</name>
    <dbReference type="NCBI Taxonomy" id="136037"/>
    <lineage>
        <taxon>Eukaryota</taxon>
        <taxon>Metazoa</taxon>
        <taxon>Ecdysozoa</taxon>
        <taxon>Arthropoda</taxon>
        <taxon>Hexapoda</taxon>
        <taxon>Insecta</taxon>
        <taxon>Pterygota</taxon>
        <taxon>Neoptera</taxon>
        <taxon>Polyneoptera</taxon>
        <taxon>Dictyoptera</taxon>
        <taxon>Blattodea</taxon>
        <taxon>Blattoidea</taxon>
        <taxon>Termitoidae</taxon>
        <taxon>Termopsidae</taxon>
        <taxon>Zootermopsis</taxon>
    </lineage>
</organism>
<feature type="transmembrane region" description="Helical" evidence="13">
    <location>
        <begin position="550"/>
        <end position="571"/>
    </location>
</feature>
<evidence type="ECO:0000256" key="10">
    <source>
        <dbReference type="ARBA" id="ARBA00023201"/>
    </source>
</evidence>
<keyword evidence="8 12" id="KW-0406">Ion transport</keyword>
<evidence type="ECO:0000256" key="1">
    <source>
        <dbReference type="ARBA" id="ARBA00004141"/>
    </source>
</evidence>
<dbReference type="InterPro" id="IPR001873">
    <property type="entry name" value="ENaC"/>
</dbReference>
<keyword evidence="9 13" id="KW-0472">Membrane</keyword>
<dbReference type="EMBL" id="KK852572">
    <property type="protein sequence ID" value="KDR21106.1"/>
    <property type="molecule type" value="Genomic_DNA"/>
</dbReference>
<dbReference type="InParanoid" id="A0A067RB77"/>
<evidence type="ECO:0000256" key="4">
    <source>
        <dbReference type="ARBA" id="ARBA00022461"/>
    </source>
</evidence>
<keyword evidence="6 13" id="KW-1133">Transmembrane helix</keyword>
<dbReference type="Gene3D" id="2.60.470.10">
    <property type="entry name" value="Acid-sensing ion channels like domains"/>
    <property type="match status" value="1"/>
</dbReference>
<evidence type="ECO:0000256" key="6">
    <source>
        <dbReference type="ARBA" id="ARBA00022989"/>
    </source>
</evidence>
<protein>
    <submittedName>
        <fullName evidence="14">Sodium channel protein Nach</fullName>
    </submittedName>
</protein>
<dbReference type="GO" id="GO:0005886">
    <property type="term" value="C:plasma membrane"/>
    <property type="evidence" value="ECO:0007669"/>
    <property type="project" value="TreeGrafter"/>
</dbReference>
<evidence type="ECO:0000256" key="11">
    <source>
        <dbReference type="ARBA" id="ARBA00023303"/>
    </source>
</evidence>
<name>A0A067RB77_ZOONE</name>
<evidence type="ECO:0000256" key="5">
    <source>
        <dbReference type="ARBA" id="ARBA00022692"/>
    </source>
</evidence>
<dbReference type="PANTHER" id="PTHR11690">
    <property type="entry name" value="AMILORIDE-SENSITIVE SODIUM CHANNEL-RELATED"/>
    <property type="match status" value="1"/>
</dbReference>
<evidence type="ECO:0000256" key="7">
    <source>
        <dbReference type="ARBA" id="ARBA00023053"/>
    </source>
</evidence>
<evidence type="ECO:0000256" key="12">
    <source>
        <dbReference type="RuleBase" id="RU000679"/>
    </source>
</evidence>
<keyword evidence="3 12" id="KW-0813">Transport</keyword>
<evidence type="ECO:0000256" key="9">
    <source>
        <dbReference type="ARBA" id="ARBA00023136"/>
    </source>
</evidence>
<dbReference type="AlphaFoldDB" id="A0A067RB77"/>
<comment type="subcellular location">
    <subcellularLocation>
        <location evidence="1">Membrane</location>
        <topology evidence="1">Multi-pass membrane protein</topology>
    </subcellularLocation>
</comment>
<feature type="transmembrane region" description="Helical" evidence="13">
    <location>
        <begin position="110"/>
        <end position="127"/>
    </location>
</feature>
<dbReference type="GO" id="GO:0015280">
    <property type="term" value="F:ligand-gated sodium channel activity"/>
    <property type="evidence" value="ECO:0007669"/>
    <property type="project" value="TreeGrafter"/>
</dbReference>
<keyword evidence="15" id="KW-1185">Reference proteome</keyword>
<accession>A0A067RB77</accession>
<dbReference type="FunCoup" id="A0A067RB77">
    <property type="interactions" value="14"/>
</dbReference>
<comment type="similarity">
    <text evidence="2 12">Belongs to the amiloride-sensitive sodium channel (TC 1.A.6) family.</text>
</comment>
<evidence type="ECO:0000256" key="3">
    <source>
        <dbReference type="ARBA" id="ARBA00022448"/>
    </source>
</evidence>
<keyword evidence="7" id="KW-0915">Sodium</keyword>
<sequence length="592" mass="67298">MLRKTKKRNVVMDQFARGDHLHARRRDYGPQYGQQIHTISGSFGKVNFDGSHGYTRNIHLAQHGNKLIGRAVPSCSCTTCVDLFNEFCDRSTLHGLKYVGDKKLHFVERLFWSVAFILATITAGYFINTVYAKWDETPVIVSIGARTTQLTDIPFPAITICTMNEVRKSEADRINKSKNKTDILFQKLMKDVCNNSNKEKPITKYSNKSDGFDTILNFMVTVRQPCHEMIKACYFAGDLKNCTDIFNPSLTDEGICCSFNKVKREYIFRNPRNLSDLNVTFPMDTVDWTPEAGYPPSSSPDTLPWRPRGSGTHLGLTIVLDAELQQFHCSTSASVGFKLLLHNPVETPKIADFGSLIAPGREYRIKIKPVINNSTMSLRNVKEVSRQCAYSQDKYLQFYRTYTKRNCILECEANYTFDVCKCVPFYLPKDINTPICGKEEESCANKARKLLDMKILKEGQIDMPEDWINPVCQCLPGCNEISYVSSMTHSHMNASFAANKGYIEEAVLLNDEMRNSITVVHLYFTETQFLSYYKTELFGLSEFLSSTGGLLGLFIGFSFLSAVEILYFASVRLWCGIVRRRNTAVNNYPFVE</sequence>
<evidence type="ECO:0000256" key="13">
    <source>
        <dbReference type="SAM" id="Phobius"/>
    </source>
</evidence>
<keyword evidence="11 12" id="KW-0407">Ion channel</keyword>
<evidence type="ECO:0000313" key="14">
    <source>
        <dbReference type="EMBL" id="KDR21106.1"/>
    </source>
</evidence>
<evidence type="ECO:0000313" key="15">
    <source>
        <dbReference type="Proteomes" id="UP000027135"/>
    </source>
</evidence>
<keyword evidence="5 12" id="KW-0812">Transmembrane</keyword>
<keyword evidence="10 12" id="KW-0739">Sodium transport</keyword>
<keyword evidence="4 12" id="KW-0894">Sodium channel</keyword>
<dbReference type="PRINTS" id="PR01078">
    <property type="entry name" value="AMINACHANNEL"/>
</dbReference>
<evidence type="ECO:0000256" key="2">
    <source>
        <dbReference type="ARBA" id="ARBA00007193"/>
    </source>
</evidence>